<feature type="region of interest" description="Disordered" evidence="1">
    <location>
        <begin position="1"/>
        <end position="85"/>
    </location>
</feature>
<name>A0AAW0BXY1_9AGAR</name>
<evidence type="ECO:0000313" key="3">
    <source>
        <dbReference type="Proteomes" id="UP001383192"/>
    </source>
</evidence>
<dbReference type="Proteomes" id="UP001383192">
    <property type="component" value="Unassembled WGS sequence"/>
</dbReference>
<organism evidence="2 3">
    <name type="scientific">Paramarasmius palmivorus</name>
    <dbReference type="NCBI Taxonomy" id="297713"/>
    <lineage>
        <taxon>Eukaryota</taxon>
        <taxon>Fungi</taxon>
        <taxon>Dikarya</taxon>
        <taxon>Basidiomycota</taxon>
        <taxon>Agaricomycotina</taxon>
        <taxon>Agaricomycetes</taxon>
        <taxon>Agaricomycetidae</taxon>
        <taxon>Agaricales</taxon>
        <taxon>Marasmiineae</taxon>
        <taxon>Marasmiaceae</taxon>
        <taxon>Paramarasmius</taxon>
    </lineage>
</organism>
<sequence>MPRQRLYKTSAERKKAHAQSSLKWYHKNKEKVNAQRRKREHEQQQTRSTTFGGLNTAGMTEERTEESADDNVGCSSASPQASDVPVNRKSAVVCTPVKKTPPTISTPNKTEIRYWQLKIAKIEHAFALVGAGSGVNKEYLQSAYHLAISCDDDTQAYEALDKLHSRLEKLVSYCYTCQTRILEYIGLGETLDSLLDLKTRIQTRKLLTADLACIVLSGGIAELTSECKKGHLAFQKQ</sequence>
<keyword evidence="3" id="KW-1185">Reference proteome</keyword>
<evidence type="ECO:0000313" key="2">
    <source>
        <dbReference type="EMBL" id="KAK7031243.1"/>
    </source>
</evidence>
<accession>A0AAW0BXY1</accession>
<proteinExistence type="predicted"/>
<reference evidence="2 3" key="1">
    <citation type="submission" date="2024-01" db="EMBL/GenBank/DDBJ databases">
        <title>A draft genome for a cacao thread blight-causing isolate of Paramarasmius palmivorus.</title>
        <authorList>
            <person name="Baruah I.K."/>
            <person name="Bukari Y."/>
            <person name="Amoako-Attah I."/>
            <person name="Meinhardt L.W."/>
            <person name="Bailey B.A."/>
            <person name="Cohen S.P."/>
        </authorList>
    </citation>
    <scope>NUCLEOTIDE SEQUENCE [LARGE SCALE GENOMIC DNA]</scope>
    <source>
        <strain evidence="2 3">GH-12</strain>
    </source>
</reference>
<comment type="caution">
    <text evidence="2">The sequence shown here is derived from an EMBL/GenBank/DDBJ whole genome shotgun (WGS) entry which is preliminary data.</text>
</comment>
<dbReference type="EMBL" id="JAYKXP010000069">
    <property type="protein sequence ID" value="KAK7031243.1"/>
    <property type="molecule type" value="Genomic_DNA"/>
</dbReference>
<protein>
    <submittedName>
        <fullName evidence="2">Uncharacterized protein</fullName>
    </submittedName>
</protein>
<feature type="compositionally biased region" description="Basic residues" evidence="1">
    <location>
        <begin position="24"/>
        <end position="39"/>
    </location>
</feature>
<evidence type="ECO:0000256" key="1">
    <source>
        <dbReference type="SAM" id="MobiDB-lite"/>
    </source>
</evidence>
<dbReference type="AlphaFoldDB" id="A0AAW0BXY1"/>
<gene>
    <name evidence="2" type="ORF">VNI00_013494</name>
</gene>